<gene>
    <name evidence="3" type="ORF">NHX12_026705</name>
</gene>
<evidence type="ECO:0000256" key="1">
    <source>
        <dbReference type="SAM" id="MobiDB-lite"/>
    </source>
</evidence>
<feature type="domain" description="A-kinase anchor protein 7 RI-RII subunit-binding" evidence="2">
    <location>
        <begin position="23"/>
        <end position="60"/>
    </location>
</feature>
<feature type="region of interest" description="Disordered" evidence="1">
    <location>
        <begin position="9"/>
        <end position="33"/>
    </location>
</feature>
<comment type="caution">
    <text evidence="3">The sequence shown here is derived from an EMBL/GenBank/DDBJ whole genome shotgun (WGS) entry which is preliminary data.</text>
</comment>
<proteinExistence type="predicted"/>
<keyword evidence="4" id="KW-1185">Reference proteome</keyword>
<dbReference type="OrthoDB" id="277832at2759"/>
<organism evidence="3 4">
    <name type="scientific">Muraenolepis orangiensis</name>
    <name type="common">Patagonian moray cod</name>
    <dbReference type="NCBI Taxonomy" id="630683"/>
    <lineage>
        <taxon>Eukaryota</taxon>
        <taxon>Metazoa</taxon>
        <taxon>Chordata</taxon>
        <taxon>Craniata</taxon>
        <taxon>Vertebrata</taxon>
        <taxon>Euteleostomi</taxon>
        <taxon>Actinopterygii</taxon>
        <taxon>Neopterygii</taxon>
        <taxon>Teleostei</taxon>
        <taxon>Neoteleostei</taxon>
        <taxon>Acanthomorphata</taxon>
        <taxon>Zeiogadaria</taxon>
        <taxon>Gadariae</taxon>
        <taxon>Gadiformes</taxon>
        <taxon>Muraenolepidoidei</taxon>
        <taxon>Muraenolepididae</taxon>
        <taxon>Muraenolepis</taxon>
    </lineage>
</organism>
<dbReference type="EMBL" id="JANIIK010000042">
    <property type="protein sequence ID" value="KAJ3607192.1"/>
    <property type="molecule type" value="Genomic_DNA"/>
</dbReference>
<dbReference type="Pfam" id="PF10470">
    <property type="entry name" value="AKAP7_RIRII_bdg"/>
    <property type="match status" value="1"/>
</dbReference>
<sequence length="95" mass="10379">MGQLCCFPFSQTEEKISGSQRQEPSEAELQRVSTRLVEDAVNRALHQYKQETLQNGGGPNAAGTATRPPDHDKESAAKLDTAATTTNHSTTDHRK</sequence>
<name>A0A9Q0EFL6_9TELE</name>
<evidence type="ECO:0000313" key="3">
    <source>
        <dbReference type="EMBL" id="KAJ3607192.1"/>
    </source>
</evidence>
<feature type="compositionally biased region" description="Low complexity" evidence="1">
    <location>
        <begin position="80"/>
        <end position="89"/>
    </location>
</feature>
<dbReference type="Proteomes" id="UP001148018">
    <property type="component" value="Unassembled WGS sequence"/>
</dbReference>
<evidence type="ECO:0000313" key="4">
    <source>
        <dbReference type="Proteomes" id="UP001148018"/>
    </source>
</evidence>
<feature type="region of interest" description="Disordered" evidence="1">
    <location>
        <begin position="49"/>
        <end position="95"/>
    </location>
</feature>
<reference evidence="3" key="1">
    <citation type="submission" date="2022-07" db="EMBL/GenBank/DDBJ databases">
        <title>Chromosome-level genome of Muraenolepis orangiensis.</title>
        <authorList>
            <person name="Kim J."/>
        </authorList>
    </citation>
    <scope>NUCLEOTIDE SEQUENCE</scope>
    <source>
        <strain evidence="3">KU_S4_2022</strain>
        <tissue evidence="3">Muscle</tissue>
    </source>
</reference>
<feature type="compositionally biased region" description="Basic and acidic residues" evidence="1">
    <location>
        <begin position="68"/>
        <end position="77"/>
    </location>
</feature>
<dbReference type="InterPro" id="IPR019511">
    <property type="entry name" value="AKAP7_RI-RII-bd_dom"/>
</dbReference>
<accession>A0A9Q0EFL6</accession>
<protein>
    <recommendedName>
        <fullName evidence="2">A-kinase anchor protein 7 RI-RII subunit-binding domain-containing protein</fullName>
    </recommendedName>
</protein>
<dbReference type="AlphaFoldDB" id="A0A9Q0EFL6"/>
<evidence type="ECO:0000259" key="2">
    <source>
        <dbReference type="Pfam" id="PF10470"/>
    </source>
</evidence>